<dbReference type="SMART" id="SM00355">
    <property type="entry name" value="ZnF_C2H2"/>
    <property type="match status" value="3"/>
</dbReference>
<organism evidence="4 5">
    <name type="scientific">Mycena alexandri</name>
    <dbReference type="NCBI Taxonomy" id="1745969"/>
    <lineage>
        <taxon>Eukaryota</taxon>
        <taxon>Fungi</taxon>
        <taxon>Dikarya</taxon>
        <taxon>Basidiomycota</taxon>
        <taxon>Agaricomycotina</taxon>
        <taxon>Agaricomycetes</taxon>
        <taxon>Agaricomycetidae</taxon>
        <taxon>Agaricales</taxon>
        <taxon>Marasmiineae</taxon>
        <taxon>Mycenaceae</taxon>
        <taxon>Mycena</taxon>
    </lineage>
</organism>
<evidence type="ECO:0000259" key="3">
    <source>
        <dbReference type="PROSITE" id="PS50157"/>
    </source>
</evidence>
<feature type="domain" description="C2H2-type" evidence="3">
    <location>
        <begin position="204"/>
        <end position="233"/>
    </location>
</feature>
<dbReference type="GO" id="GO:0003712">
    <property type="term" value="F:transcription coregulator activity"/>
    <property type="evidence" value="ECO:0007669"/>
    <property type="project" value="TreeGrafter"/>
</dbReference>
<evidence type="ECO:0000256" key="1">
    <source>
        <dbReference type="PROSITE-ProRule" id="PRU00042"/>
    </source>
</evidence>
<keyword evidence="1" id="KW-0862">Zinc</keyword>
<evidence type="ECO:0000313" key="5">
    <source>
        <dbReference type="Proteomes" id="UP001218188"/>
    </source>
</evidence>
<gene>
    <name evidence="4" type="ORF">C8F04DRAFT_1069802</name>
</gene>
<feature type="domain" description="C2H2-type" evidence="3">
    <location>
        <begin position="175"/>
        <end position="199"/>
    </location>
</feature>
<keyword evidence="1" id="KW-0479">Metal-binding</keyword>
<name>A0AAD6TE33_9AGAR</name>
<dbReference type="InterPro" id="IPR036236">
    <property type="entry name" value="Znf_C2H2_sf"/>
</dbReference>
<feature type="compositionally biased region" description="Basic and acidic residues" evidence="2">
    <location>
        <begin position="367"/>
        <end position="378"/>
    </location>
</feature>
<feature type="domain" description="C2H2-type" evidence="3">
    <location>
        <begin position="143"/>
        <end position="173"/>
    </location>
</feature>
<feature type="region of interest" description="Disordered" evidence="2">
    <location>
        <begin position="71"/>
        <end position="102"/>
    </location>
</feature>
<evidence type="ECO:0000256" key="2">
    <source>
        <dbReference type="SAM" id="MobiDB-lite"/>
    </source>
</evidence>
<dbReference type="EMBL" id="JARJCM010000006">
    <property type="protein sequence ID" value="KAJ7044854.1"/>
    <property type="molecule type" value="Genomic_DNA"/>
</dbReference>
<proteinExistence type="predicted"/>
<dbReference type="GO" id="GO:0006357">
    <property type="term" value="P:regulation of transcription by RNA polymerase II"/>
    <property type="evidence" value="ECO:0007669"/>
    <property type="project" value="TreeGrafter"/>
</dbReference>
<keyword evidence="5" id="KW-1185">Reference proteome</keyword>
<reference evidence="4" key="1">
    <citation type="submission" date="2023-03" db="EMBL/GenBank/DDBJ databases">
        <title>Massive genome expansion in bonnet fungi (Mycena s.s.) driven by repeated elements and novel gene families across ecological guilds.</title>
        <authorList>
            <consortium name="Lawrence Berkeley National Laboratory"/>
            <person name="Harder C.B."/>
            <person name="Miyauchi S."/>
            <person name="Viragh M."/>
            <person name="Kuo A."/>
            <person name="Thoen E."/>
            <person name="Andreopoulos B."/>
            <person name="Lu D."/>
            <person name="Skrede I."/>
            <person name="Drula E."/>
            <person name="Henrissat B."/>
            <person name="Morin E."/>
            <person name="Kohler A."/>
            <person name="Barry K."/>
            <person name="LaButti K."/>
            <person name="Morin E."/>
            <person name="Salamov A."/>
            <person name="Lipzen A."/>
            <person name="Mereny Z."/>
            <person name="Hegedus B."/>
            <person name="Baldrian P."/>
            <person name="Stursova M."/>
            <person name="Weitz H."/>
            <person name="Taylor A."/>
            <person name="Grigoriev I.V."/>
            <person name="Nagy L.G."/>
            <person name="Martin F."/>
            <person name="Kauserud H."/>
        </authorList>
    </citation>
    <scope>NUCLEOTIDE SEQUENCE</scope>
    <source>
        <strain evidence="4">CBHHK200</strain>
    </source>
</reference>
<dbReference type="AlphaFoldDB" id="A0AAD6TE33"/>
<dbReference type="GO" id="GO:0005634">
    <property type="term" value="C:nucleus"/>
    <property type="evidence" value="ECO:0007669"/>
    <property type="project" value="TreeGrafter"/>
</dbReference>
<dbReference type="Proteomes" id="UP001218188">
    <property type="component" value="Unassembled WGS sequence"/>
</dbReference>
<dbReference type="InterPro" id="IPR051061">
    <property type="entry name" value="Zinc_finger_trans_reg"/>
</dbReference>
<keyword evidence="1" id="KW-0863">Zinc-finger</keyword>
<dbReference type="SUPFAM" id="SSF57667">
    <property type="entry name" value="beta-beta-alpha zinc fingers"/>
    <property type="match status" value="1"/>
</dbReference>
<dbReference type="PROSITE" id="PS00028">
    <property type="entry name" value="ZINC_FINGER_C2H2_1"/>
    <property type="match status" value="3"/>
</dbReference>
<dbReference type="GO" id="GO:0008270">
    <property type="term" value="F:zinc ion binding"/>
    <property type="evidence" value="ECO:0007669"/>
    <property type="project" value="UniProtKB-KW"/>
</dbReference>
<dbReference type="PANTHER" id="PTHR46179">
    <property type="entry name" value="ZINC FINGER PROTEIN"/>
    <property type="match status" value="1"/>
</dbReference>
<sequence length="481" mass="52518">MSATVNKLPLFLPSLDSSPAASFTPPQRRAPLLVGGRSSSLGFYVLVPPAPRWVQRDRARLHAQRLAAWHNTMDVDAPREEEEKEKAPQREGEEEEDVPQQVPEPEIDVTELRRRRARGMYHNTQNEGEEAAMLETCARLREVSCKWFACGAVLNSVESLVAHLQEIHAQEDDTVTCMWDICGEAFVSSGQLALHAEAHVLSSIPCAYQDCEDLFHTPGALVEHNRGHAEAKDDREWELLPSFRPTAPAEGEMPDPVVPESVSQWALLAPGVEMPEITKERHMTLGPWVLRNITAPALNVRAKRYNAAVPLSGVRAHQDYEFVEATSVHYSSLPSRPARVRDLADLNSAGVTELVAKGEMVLWPPEGSEHLHDERSEVEVEGNPAPEAPAPVPVSVPAEIASAPSPAPVEPKGEVDALNVNDTLPMVEPSVDIIQSPSSFIVGFNAPLAGAVASPSSPTVDPEETAVEGMLQYLEGLQNVQ</sequence>
<dbReference type="InterPro" id="IPR013087">
    <property type="entry name" value="Znf_C2H2_type"/>
</dbReference>
<dbReference type="PANTHER" id="PTHR46179:SF26">
    <property type="entry name" value="ZINC FINGER PROTEIN 423 HOMOLOG"/>
    <property type="match status" value="1"/>
</dbReference>
<dbReference type="PROSITE" id="PS50157">
    <property type="entry name" value="ZINC_FINGER_C2H2_2"/>
    <property type="match status" value="3"/>
</dbReference>
<evidence type="ECO:0000313" key="4">
    <source>
        <dbReference type="EMBL" id="KAJ7044854.1"/>
    </source>
</evidence>
<comment type="caution">
    <text evidence="4">The sequence shown here is derived from an EMBL/GenBank/DDBJ whole genome shotgun (WGS) entry which is preliminary data.</text>
</comment>
<dbReference type="Gene3D" id="3.30.160.60">
    <property type="entry name" value="Classic Zinc Finger"/>
    <property type="match status" value="1"/>
</dbReference>
<feature type="region of interest" description="Disordered" evidence="2">
    <location>
        <begin position="367"/>
        <end position="386"/>
    </location>
</feature>
<accession>A0AAD6TE33</accession>
<protein>
    <recommendedName>
        <fullName evidence="3">C2H2-type domain-containing protein</fullName>
    </recommendedName>
</protein>